<comment type="similarity">
    <text evidence="1">Belongs to the short-chain dehydrogenases/reductases (SDR) family.</text>
</comment>
<dbReference type="OrthoDB" id="9803333at2"/>
<evidence type="ECO:0000256" key="2">
    <source>
        <dbReference type="ARBA" id="ARBA00023002"/>
    </source>
</evidence>
<evidence type="ECO:0000256" key="1">
    <source>
        <dbReference type="ARBA" id="ARBA00006484"/>
    </source>
</evidence>
<keyword evidence="2" id="KW-0560">Oxidoreductase</keyword>
<dbReference type="Pfam" id="PF13561">
    <property type="entry name" value="adh_short_C2"/>
    <property type="match status" value="1"/>
</dbReference>
<name>A0A1U7NYE8_9DEIO</name>
<dbReference type="NCBIfam" id="NF005559">
    <property type="entry name" value="PRK07231.1"/>
    <property type="match status" value="1"/>
</dbReference>
<dbReference type="STRING" id="249408.BOO71_0006895"/>
<dbReference type="EMBL" id="MSTI01000077">
    <property type="protein sequence ID" value="OLV17946.1"/>
    <property type="molecule type" value="Genomic_DNA"/>
</dbReference>
<protein>
    <submittedName>
        <fullName evidence="3">3-oxoacyl-[acyl-carrier protein] reductase</fullName>
    </submittedName>
</protein>
<dbReference type="SUPFAM" id="SSF51735">
    <property type="entry name" value="NAD(P)-binding Rossmann-fold domains"/>
    <property type="match status" value="1"/>
</dbReference>
<dbReference type="FunFam" id="3.40.50.720:FF:000084">
    <property type="entry name" value="Short-chain dehydrogenase reductase"/>
    <property type="match status" value="1"/>
</dbReference>
<dbReference type="InterPro" id="IPR020904">
    <property type="entry name" value="Sc_DH/Rdtase_CS"/>
</dbReference>
<dbReference type="InterPro" id="IPR002347">
    <property type="entry name" value="SDR_fam"/>
</dbReference>
<evidence type="ECO:0000313" key="4">
    <source>
        <dbReference type="Proteomes" id="UP000186607"/>
    </source>
</evidence>
<dbReference type="SMR" id="A0A1U7NYE8"/>
<dbReference type="InterPro" id="IPR036291">
    <property type="entry name" value="NAD(P)-bd_dom_sf"/>
</dbReference>
<dbReference type="GO" id="GO:0016491">
    <property type="term" value="F:oxidoreductase activity"/>
    <property type="evidence" value="ECO:0007669"/>
    <property type="project" value="UniProtKB-KW"/>
</dbReference>
<dbReference type="AlphaFoldDB" id="A0A1U7NYE8"/>
<dbReference type="PANTHER" id="PTHR43639">
    <property type="entry name" value="OXIDOREDUCTASE, SHORT-CHAIN DEHYDROGENASE/REDUCTASE FAMILY (AFU_ORTHOLOGUE AFUA_5G02870)"/>
    <property type="match status" value="1"/>
</dbReference>
<dbReference type="PROSITE" id="PS00061">
    <property type="entry name" value="ADH_SHORT"/>
    <property type="match status" value="1"/>
</dbReference>
<comment type="caution">
    <text evidence="3">The sequence shown here is derived from an EMBL/GenBank/DDBJ whole genome shotgun (WGS) entry which is preliminary data.</text>
</comment>
<dbReference type="eggNOG" id="COG1028">
    <property type="taxonomic scope" value="Bacteria"/>
</dbReference>
<organism evidence="3 4">
    <name type="scientific">Deinococcus marmoris</name>
    <dbReference type="NCBI Taxonomy" id="249408"/>
    <lineage>
        <taxon>Bacteria</taxon>
        <taxon>Thermotogati</taxon>
        <taxon>Deinococcota</taxon>
        <taxon>Deinococci</taxon>
        <taxon>Deinococcales</taxon>
        <taxon>Deinococcaceae</taxon>
        <taxon>Deinococcus</taxon>
    </lineage>
</organism>
<reference evidence="3 4" key="1">
    <citation type="submission" date="2017-01" db="EMBL/GenBank/DDBJ databases">
        <title>Genome Analysis of Deinococcus marmoris KOPRI26562.</title>
        <authorList>
            <person name="Kim J.H."/>
            <person name="Oh H.-M."/>
        </authorList>
    </citation>
    <scope>NUCLEOTIDE SEQUENCE [LARGE SCALE GENOMIC DNA]</scope>
    <source>
        <strain evidence="3 4">KOPRI26562</strain>
    </source>
</reference>
<evidence type="ECO:0000313" key="3">
    <source>
        <dbReference type="EMBL" id="OLV17946.1"/>
    </source>
</evidence>
<dbReference type="PANTHER" id="PTHR43639:SF1">
    <property type="entry name" value="SHORT-CHAIN DEHYDROGENASE_REDUCTASE FAMILY PROTEIN"/>
    <property type="match status" value="1"/>
</dbReference>
<accession>A0A1U7NYE8</accession>
<sequence length="260" mass="26766">MDTQDIRKLFDLDGKVAVVTGGGNGIGRASTLMLAGAGAAVAVGDLKVGDAQKVADEITAAGGRAIAVACNVTVDADLVNLVERTVAELGGLHILVNNAGGGGAGRENPFKISVEDFARVFELNVFSAWRLCQLCVPHMKDAGYGSVVNITSMASINRSPNISAYASSKAALNHMTANLALDFGPEVRVNAVGPGATRTHALSTVLTPEIEAQMLAHTPIKRLGEPEDIAGAVLYFAAPISGWVSGQTLFVNGGGVQTLE</sequence>
<dbReference type="Proteomes" id="UP000186607">
    <property type="component" value="Unassembled WGS sequence"/>
</dbReference>
<dbReference type="PRINTS" id="PR00081">
    <property type="entry name" value="GDHRDH"/>
</dbReference>
<dbReference type="RefSeq" id="WP_075832535.1">
    <property type="nucleotide sequence ID" value="NZ_MSTI01000077.1"/>
</dbReference>
<proteinExistence type="inferred from homology"/>
<gene>
    <name evidence="3" type="ORF">BOO71_0006895</name>
</gene>
<keyword evidence="4" id="KW-1185">Reference proteome</keyword>
<dbReference type="PRINTS" id="PR00080">
    <property type="entry name" value="SDRFAMILY"/>
</dbReference>
<dbReference type="Gene3D" id="3.40.50.720">
    <property type="entry name" value="NAD(P)-binding Rossmann-like Domain"/>
    <property type="match status" value="1"/>
</dbReference>